<evidence type="ECO:0008006" key="9">
    <source>
        <dbReference type="Google" id="ProtNLM"/>
    </source>
</evidence>
<proteinExistence type="inferred from homology"/>
<dbReference type="AlphaFoldDB" id="A0A1G7DUZ8"/>
<organism evidence="7 8">
    <name type="scientific">Rhodospira trueperi</name>
    <dbReference type="NCBI Taxonomy" id="69960"/>
    <lineage>
        <taxon>Bacteria</taxon>
        <taxon>Pseudomonadati</taxon>
        <taxon>Pseudomonadota</taxon>
        <taxon>Alphaproteobacteria</taxon>
        <taxon>Rhodospirillales</taxon>
        <taxon>Rhodospirillaceae</taxon>
        <taxon>Rhodospira</taxon>
    </lineage>
</organism>
<dbReference type="RefSeq" id="WP_092786349.1">
    <property type="nucleotide sequence ID" value="NZ_FNAP01000008.1"/>
</dbReference>
<keyword evidence="3 6" id="KW-0812">Transmembrane</keyword>
<keyword evidence="8" id="KW-1185">Reference proteome</keyword>
<evidence type="ECO:0000256" key="2">
    <source>
        <dbReference type="ARBA" id="ARBA00010350"/>
    </source>
</evidence>
<dbReference type="PANTHER" id="PTHR23291">
    <property type="entry name" value="BAX INHIBITOR-RELATED"/>
    <property type="match status" value="1"/>
</dbReference>
<dbReference type="GO" id="GO:0005886">
    <property type="term" value="C:plasma membrane"/>
    <property type="evidence" value="ECO:0007669"/>
    <property type="project" value="TreeGrafter"/>
</dbReference>
<dbReference type="PANTHER" id="PTHR23291:SF50">
    <property type="entry name" value="PROTEIN LIFEGUARD 4"/>
    <property type="match status" value="1"/>
</dbReference>
<keyword evidence="5 6" id="KW-0472">Membrane</keyword>
<evidence type="ECO:0000256" key="5">
    <source>
        <dbReference type="ARBA" id="ARBA00023136"/>
    </source>
</evidence>
<evidence type="ECO:0000256" key="6">
    <source>
        <dbReference type="RuleBase" id="RU004379"/>
    </source>
</evidence>
<accession>A0A1G7DUZ8</accession>
<evidence type="ECO:0000256" key="4">
    <source>
        <dbReference type="ARBA" id="ARBA00022989"/>
    </source>
</evidence>
<dbReference type="STRING" id="69960.SAMN05421720_10827"/>
<feature type="transmembrane region" description="Helical" evidence="6">
    <location>
        <begin position="31"/>
        <end position="49"/>
    </location>
</feature>
<feature type="transmembrane region" description="Helical" evidence="6">
    <location>
        <begin position="69"/>
        <end position="92"/>
    </location>
</feature>
<evidence type="ECO:0000313" key="7">
    <source>
        <dbReference type="EMBL" id="SDE55020.1"/>
    </source>
</evidence>
<evidence type="ECO:0000256" key="1">
    <source>
        <dbReference type="ARBA" id="ARBA00004141"/>
    </source>
</evidence>
<dbReference type="EMBL" id="FNAP01000008">
    <property type="protein sequence ID" value="SDE55020.1"/>
    <property type="molecule type" value="Genomic_DNA"/>
</dbReference>
<reference evidence="7 8" key="1">
    <citation type="submission" date="2016-10" db="EMBL/GenBank/DDBJ databases">
        <authorList>
            <person name="de Groot N.N."/>
        </authorList>
    </citation>
    <scope>NUCLEOTIDE SEQUENCE [LARGE SCALE GENOMIC DNA]</scope>
    <source>
        <strain evidence="7 8">ATCC 700224</strain>
    </source>
</reference>
<feature type="transmembrane region" description="Helical" evidence="6">
    <location>
        <begin position="128"/>
        <end position="146"/>
    </location>
</feature>
<feature type="transmembrane region" description="Helical" evidence="6">
    <location>
        <begin position="220"/>
        <end position="243"/>
    </location>
</feature>
<keyword evidence="4 6" id="KW-1133">Transmembrane helix</keyword>
<name>A0A1G7DUZ8_9PROT</name>
<dbReference type="CDD" id="cd10432">
    <property type="entry name" value="BI-1-like_bacterial"/>
    <property type="match status" value="1"/>
</dbReference>
<comment type="subcellular location">
    <subcellularLocation>
        <location evidence="1">Membrane</location>
        <topology evidence="1">Multi-pass membrane protein</topology>
    </subcellularLocation>
</comment>
<dbReference type="OrthoDB" id="9793828at2"/>
<comment type="similarity">
    <text evidence="2 6">Belongs to the BI1 family.</text>
</comment>
<feature type="transmembrane region" description="Helical" evidence="6">
    <location>
        <begin position="183"/>
        <end position="199"/>
    </location>
</feature>
<feature type="transmembrane region" description="Helical" evidence="6">
    <location>
        <begin position="158"/>
        <end position="177"/>
    </location>
</feature>
<dbReference type="Pfam" id="PF01027">
    <property type="entry name" value="Bax1-I"/>
    <property type="match status" value="1"/>
</dbReference>
<sequence>MALNTDRRYMGSGVADAAQIDAGLRAHMLRVYNLMASGLVLSGIVALLIDNVPAIQSLFYVTVGGQVAGLTLMGTIGMWSPLIVLFAAMFMVRSASASVVQGMYWLFVALQGIGLSILLQVYTDASIVRVFFITAAAFAALSLYGYTTKKSLSGMGSFLIMGVFGLVIASIVNIFLASTMMQFVISGIGVLVFSGLIAYDTQRIKEEYSASLDSETLSKSATLAALSLYINFINLLQFLLYFLGNRE</sequence>
<evidence type="ECO:0000256" key="3">
    <source>
        <dbReference type="ARBA" id="ARBA00022692"/>
    </source>
</evidence>
<dbReference type="Proteomes" id="UP000199412">
    <property type="component" value="Unassembled WGS sequence"/>
</dbReference>
<dbReference type="InterPro" id="IPR006214">
    <property type="entry name" value="Bax_inhibitor_1-related"/>
</dbReference>
<protein>
    <recommendedName>
        <fullName evidence="9">Modulator of FtsH protease</fullName>
    </recommendedName>
</protein>
<feature type="transmembrane region" description="Helical" evidence="6">
    <location>
        <begin position="104"/>
        <end position="122"/>
    </location>
</feature>
<gene>
    <name evidence="7" type="ORF">SAMN05421720_10827</name>
</gene>
<evidence type="ECO:0000313" key="8">
    <source>
        <dbReference type="Proteomes" id="UP000199412"/>
    </source>
</evidence>